<feature type="binding site" evidence="12">
    <location>
        <position position="81"/>
    </location>
    <ligand>
        <name>Mg(2+)</name>
        <dbReference type="ChEBI" id="CHEBI:18420"/>
    </ligand>
</feature>
<comment type="similarity">
    <text evidence="5">In the C-terminal section; belongs to the PRA-PH family.</text>
</comment>
<comment type="pathway">
    <text evidence="3 12">Amino-acid biosynthesis; L-histidine biosynthesis; L-histidine from 5-phospho-alpha-D-ribose 1-diphosphate: step 3/9.</text>
</comment>
<dbReference type="InterPro" id="IPR038019">
    <property type="entry name" value="PRib_AMP_CycHydrolase_sf"/>
</dbReference>
<keyword evidence="12" id="KW-0460">Magnesium</keyword>
<dbReference type="GO" id="GO:0004636">
    <property type="term" value="F:phosphoribosyl-ATP diphosphatase activity"/>
    <property type="evidence" value="ECO:0007669"/>
    <property type="project" value="UniProtKB-EC"/>
</dbReference>
<comment type="catalytic activity">
    <reaction evidence="2">
        <text>1-(5-phospho-beta-D-ribosyl)-ATP + H2O = 1-(5-phospho-beta-D-ribosyl)-5'-AMP + diphosphate + H(+)</text>
        <dbReference type="Rhea" id="RHEA:22828"/>
        <dbReference type="ChEBI" id="CHEBI:15377"/>
        <dbReference type="ChEBI" id="CHEBI:15378"/>
        <dbReference type="ChEBI" id="CHEBI:33019"/>
        <dbReference type="ChEBI" id="CHEBI:59457"/>
        <dbReference type="ChEBI" id="CHEBI:73183"/>
        <dbReference type="EC" id="3.6.1.31"/>
    </reaction>
</comment>
<dbReference type="SUPFAM" id="SSF141734">
    <property type="entry name" value="HisI-like"/>
    <property type="match status" value="1"/>
</dbReference>
<feature type="binding site" evidence="12">
    <location>
        <position position="104"/>
    </location>
    <ligand>
        <name>Zn(2+)</name>
        <dbReference type="ChEBI" id="CHEBI:29105"/>
        <note>ligand shared between dimeric partners</note>
    </ligand>
</feature>
<protein>
    <recommendedName>
        <fullName evidence="12">Phosphoribosyl-AMP cyclohydrolase</fullName>
        <shortName evidence="12">PRA-CH</shortName>
        <ecNumber evidence="12">3.5.4.19</ecNumber>
    </recommendedName>
</protein>
<dbReference type="FunFam" id="3.10.20.810:FF:000001">
    <property type="entry name" value="Histidine biosynthesis bifunctional protein HisIE"/>
    <property type="match status" value="1"/>
</dbReference>
<comment type="pathway">
    <text evidence="4">Amino-acid biosynthesis; L-histidine biosynthesis; L-histidine from 5-phospho-alpha-D-ribose 1-diphosphate: step 2/9.</text>
</comment>
<dbReference type="PANTHER" id="PTHR42945:SF1">
    <property type="entry name" value="HISTIDINE BIOSYNTHESIS BIFUNCTIONAL PROTEIN HIS7"/>
    <property type="match status" value="1"/>
</dbReference>
<evidence type="ECO:0000256" key="7">
    <source>
        <dbReference type="ARBA" id="ARBA00022490"/>
    </source>
</evidence>
<dbReference type="PANTHER" id="PTHR42945">
    <property type="entry name" value="HISTIDINE BIOSYNTHESIS BIFUNCTIONAL PROTEIN"/>
    <property type="match status" value="1"/>
</dbReference>
<keyword evidence="8 12" id="KW-0028">Amino-acid biosynthesis</keyword>
<evidence type="ECO:0000256" key="2">
    <source>
        <dbReference type="ARBA" id="ARBA00001460"/>
    </source>
</evidence>
<comment type="subunit">
    <text evidence="12">Homodimer.</text>
</comment>
<evidence type="ECO:0000313" key="14">
    <source>
        <dbReference type="EMBL" id="QKJ66044.1"/>
    </source>
</evidence>
<dbReference type="Proteomes" id="UP000504844">
    <property type="component" value="Chromosome"/>
</dbReference>
<dbReference type="EMBL" id="CP054143">
    <property type="protein sequence ID" value="QKJ66044.1"/>
    <property type="molecule type" value="Genomic_DNA"/>
</dbReference>
<keyword evidence="10 12" id="KW-0862">Zinc</keyword>
<evidence type="ECO:0000259" key="13">
    <source>
        <dbReference type="Pfam" id="PF01502"/>
    </source>
</evidence>
<feature type="binding site" evidence="12">
    <location>
        <position position="83"/>
    </location>
    <ligand>
        <name>Mg(2+)</name>
        <dbReference type="ChEBI" id="CHEBI:18420"/>
    </ligand>
</feature>
<dbReference type="KEGG" id="dee:HQN60_04570"/>
<name>A0A6M8SPF1_9NEIS</name>
<comment type="cofactor">
    <cofactor evidence="12">
        <name>Mg(2+)</name>
        <dbReference type="ChEBI" id="CHEBI:18420"/>
    </cofactor>
    <text evidence="12">Binds 1 Mg(2+) ion per subunit.</text>
</comment>
<evidence type="ECO:0000256" key="9">
    <source>
        <dbReference type="ARBA" id="ARBA00022801"/>
    </source>
</evidence>
<dbReference type="HAMAP" id="MF_01021">
    <property type="entry name" value="HisI"/>
    <property type="match status" value="1"/>
</dbReference>
<keyword evidence="15" id="KW-1185">Reference proteome</keyword>
<dbReference type="NCBIfam" id="NF000768">
    <property type="entry name" value="PRK00051.1"/>
    <property type="match status" value="1"/>
</dbReference>
<dbReference type="GO" id="GO:0005737">
    <property type="term" value="C:cytoplasm"/>
    <property type="evidence" value="ECO:0007669"/>
    <property type="project" value="UniProtKB-SubCell"/>
</dbReference>
<evidence type="ECO:0000256" key="12">
    <source>
        <dbReference type="HAMAP-Rule" id="MF_01021"/>
    </source>
</evidence>
<dbReference type="GO" id="GO:0000105">
    <property type="term" value="P:L-histidine biosynthetic process"/>
    <property type="evidence" value="ECO:0007669"/>
    <property type="project" value="UniProtKB-UniRule"/>
</dbReference>
<evidence type="ECO:0000256" key="10">
    <source>
        <dbReference type="ARBA" id="ARBA00022833"/>
    </source>
</evidence>
<comment type="similarity">
    <text evidence="6">In the N-terminal section; belongs to the PRA-CH family.</text>
</comment>
<dbReference type="RefSeq" id="WP_173532548.1">
    <property type="nucleotide sequence ID" value="NZ_CP054143.1"/>
</dbReference>
<dbReference type="InterPro" id="IPR026660">
    <property type="entry name" value="PRA-CH"/>
</dbReference>
<dbReference type="UniPathway" id="UPA00031">
    <property type="reaction ID" value="UER00008"/>
</dbReference>
<evidence type="ECO:0000256" key="6">
    <source>
        <dbReference type="ARBA" id="ARBA00008299"/>
    </source>
</evidence>
<keyword evidence="9 12" id="KW-0378">Hydrolase</keyword>
<comment type="cofactor">
    <cofactor evidence="12">
        <name>Zn(2+)</name>
        <dbReference type="ChEBI" id="CHEBI:29105"/>
    </cofactor>
    <text evidence="12">Binds 1 zinc ion per subunit.</text>
</comment>
<dbReference type="GO" id="GO:0004635">
    <property type="term" value="F:phosphoribosyl-AMP cyclohydrolase activity"/>
    <property type="evidence" value="ECO:0007669"/>
    <property type="project" value="UniProtKB-UniRule"/>
</dbReference>
<evidence type="ECO:0000256" key="1">
    <source>
        <dbReference type="ARBA" id="ARBA00000024"/>
    </source>
</evidence>
<evidence type="ECO:0000256" key="5">
    <source>
        <dbReference type="ARBA" id="ARBA00007731"/>
    </source>
</evidence>
<feature type="binding site" evidence="12">
    <location>
        <position position="80"/>
    </location>
    <ligand>
        <name>Zn(2+)</name>
        <dbReference type="ChEBI" id="CHEBI:29105"/>
        <note>ligand shared between dimeric partners</note>
    </ligand>
</feature>
<feature type="binding site" evidence="12">
    <location>
        <position position="79"/>
    </location>
    <ligand>
        <name>Mg(2+)</name>
        <dbReference type="ChEBI" id="CHEBI:18420"/>
    </ligand>
</feature>
<gene>
    <name evidence="12 14" type="primary">hisI</name>
    <name evidence="14" type="ORF">HQN60_04570</name>
</gene>
<dbReference type="EC" id="3.5.4.19" evidence="12"/>
<reference evidence="14 15" key="1">
    <citation type="submission" date="2020-05" db="EMBL/GenBank/DDBJ databases">
        <title>Complete genome sequence of Deefgea sp. D17.</title>
        <authorList>
            <person name="Bae J.-W."/>
            <person name="Han J.E."/>
        </authorList>
    </citation>
    <scope>NUCLEOTIDE SEQUENCE [LARGE SCALE GENOMIC DNA]</scope>
    <source>
        <strain evidence="14 15">D17</strain>
    </source>
</reference>
<proteinExistence type="inferred from homology"/>
<feature type="domain" description="Phosphoribosyl-AMP cyclohydrolase" evidence="13">
    <location>
        <begin position="32"/>
        <end position="106"/>
    </location>
</feature>
<keyword evidence="11 12" id="KW-0368">Histidine biosynthesis</keyword>
<organism evidence="14 15">
    <name type="scientific">Deefgea piscis</name>
    <dbReference type="NCBI Taxonomy" id="2739061"/>
    <lineage>
        <taxon>Bacteria</taxon>
        <taxon>Pseudomonadati</taxon>
        <taxon>Pseudomonadota</taxon>
        <taxon>Betaproteobacteria</taxon>
        <taxon>Neisseriales</taxon>
        <taxon>Chitinibacteraceae</taxon>
        <taxon>Deefgea</taxon>
    </lineage>
</organism>
<comment type="function">
    <text evidence="12">Catalyzes the hydrolysis of the adenine ring of phosphoribosyl-AMP.</text>
</comment>
<evidence type="ECO:0000313" key="15">
    <source>
        <dbReference type="Proteomes" id="UP000504844"/>
    </source>
</evidence>
<evidence type="ECO:0000256" key="11">
    <source>
        <dbReference type="ARBA" id="ARBA00023102"/>
    </source>
</evidence>
<evidence type="ECO:0000256" key="8">
    <source>
        <dbReference type="ARBA" id="ARBA00022605"/>
    </source>
</evidence>
<dbReference type="Gene3D" id="3.10.20.810">
    <property type="entry name" value="Phosphoribosyl-AMP cyclohydrolase"/>
    <property type="match status" value="1"/>
</dbReference>
<feature type="binding site" evidence="12">
    <location>
        <position position="97"/>
    </location>
    <ligand>
        <name>Zn(2+)</name>
        <dbReference type="ChEBI" id="CHEBI:29105"/>
        <note>ligand shared between dimeric partners</note>
    </ligand>
</feature>
<evidence type="ECO:0000256" key="3">
    <source>
        <dbReference type="ARBA" id="ARBA00005169"/>
    </source>
</evidence>
<accession>A0A6M8SPF1</accession>
<keyword evidence="7 12" id="KW-0963">Cytoplasm</keyword>
<dbReference type="InterPro" id="IPR002496">
    <property type="entry name" value="PRib_AMP_CycHydrolase_dom"/>
</dbReference>
<evidence type="ECO:0000256" key="4">
    <source>
        <dbReference type="ARBA" id="ARBA00005204"/>
    </source>
</evidence>
<comment type="catalytic activity">
    <reaction evidence="1 12">
        <text>1-(5-phospho-beta-D-ribosyl)-5'-AMP + H2O = 1-(5-phospho-beta-D-ribosyl)-5-[(5-phospho-beta-D-ribosylamino)methylideneamino]imidazole-4-carboxamide</text>
        <dbReference type="Rhea" id="RHEA:20049"/>
        <dbReference type="ChEBI" id="CHEBI:15377"/>
        <dbReference type="ChEBI" id="CHEBI:58435"/>
        <dbReference type="ChEBI" id="CHEBI:59457"/>
        <dbReference type="EC" id="3.5.4.19"/>
    </reaction>
</comment>
<dbReference type="GO" id="GO:0008270">
    <property type="term" value="F:zinc ion binding"/>
    <property type="evidence" value="ECO:0007669"/>
    <property type="project" value="UniProtKB-UniRule"/>
</dbReference>
<keyword evidence="12" id="KW-0479">Metal-binding</keyword>
<sequence length="134" mass="15396">MSQPLWLDEIQWDDKGLVPVIAQDETSGRVMMFAYANKEAVALTAERHTAHYWTRSRQKLWHKGEESGHFQHVSAIELDCDGDVLIYKIRQEGGIACHTGRESCFFRTLKNDQWVVSEAVLKDPKSIYGANHQH</sequence>
<comment type="similarity">
    <text evidence="12">Belongs to the PRA-CH family.</text>
</comment>
<dbReference type="AlphaFoldDB" id="A0A6M8SPF1"/>
<dbReference type="Pfam" id="PF01502">
    <property type="entry name" value="PRA-CH"/>
    <property type="match status" value="1"/>
</dbReference>
<comment type="subcellular location">
    <subcellularLocation>
        <location evidence="12">Cytoplasm</location>
    </subcellularLocation>
</comment>
<dbReference type="GO" id="GO:0000287">
    <property type="term" value="F:magnesium ion binding"/>
    <property type="evidence" value="ECO:0007669"/>
    <property type="project" value="UniProtKB-UniRule"/>
</dbReference>